<dbReference type="Proteomes" id="UP000234479">
    <property type="component" value="Unassembled WGS sequence"/>
</dbReference>
<comment type="caution">
    <text evidence="2">The sequence shown here is derived from an EMBL/GenBank/DDBJ whole genome shotgun (WGS) entry which is preliminary data.</text>
</comment>
<proteinExistence type="predicted"/>
<dbReference type="AlphaFoldDB" id="A0A2N5D8D8"/>
<dbReference type="EMBL" id="PJRS01000039">
    <property type="protein sequence ID" value="PLR22310.1"/>
    <property type="molecule type" value="Genomic_DNA"/>
</dbReference>
<gene>
    <name evidence="2" type="ORF">SGCZBJ_18350</name>
</gene>
<name>A0A2N5D8D8_9CAUL</name>
<dbReference type="InterPro" id="IPR007712">
    <property type="entry name" value="RelE/ParE_toxin"/>
</dbReference>
<sequence length="107" mass="11373">MRGYGGRPGRSGLKPVRLSASAVKDISAIGNDIAADKPKAAAGFVDHLIQRCHSLANAPEEYGLKPSYGPGVRGVTVPPCIVLYRIRERGILTLGVRHGARKPVAFK</sequence>
<keyword evidence="1" id="KW-1277">Toxin-antitoxin system</keyword>
<dbReference type="Pfam" id="PF05016">
    <property type="entry name" value="ParE_toxin"/>
    <property type="match status" value="1"/>
</dbReference>
<accession>A0A2N5D8D8</accession>
<evidence type="ECO:0000313" key="3">
    <source>
        <dbReference type="Proteomes" id="UP000234479"/>
    </source>
</evidence>
<dbReference type="InterPro" id="IPR035093">
    <property type="entry name" value="RelE/ParE_toxin_dom_sf"/>
</dbReference>
<evidence type="ECO:0000256" key="1">
    <source>
        <dbReference type="ARBA" id="ARBA00022649"/>
    </source>
</evidence>
<organism evidence="2 3">
    <name type="scientific">Caulobacter zeae</name>
    <dbReference type="NCBI Taxonomy" id="2055137"/>
    <lineage>
        <taxon>Bacteria</taxon>
        <taxon>Pseudomonadati</taxon>
        <taxon>Pseudomonadota</taxon>
        <taxon>Alphaproteobacteria</taxon>
        <taxon>Caulobacterales</taxon>
        <taxon>Caulobacteraceae</taxon>
        <taxon>Caulobacter</taxon>
    </lineage>
</organism>
<dbReference type="OrthoDB" id="7190851at2"/>
<keyword evidence="3" id="KW-1185">Reference proteome</keyword>
<protein>
    <submittedName>
        <fullName evidence="2">Plasmid stabilization protein</fullName>
    </submittedName>
</protein>
<evidence type="ECO:0000313" key="2">
    <source>
        <dbReference type="EMBL" id="PLR22310.1"/>
    </source>
</evidence>
<reference evidence="2 3" key="1">
    <citation type="submission" date="2017-12" db="EMBL/GenBank/DDBJ databases">
        <title>The genome sequence of Caulobacter sp. 410.</title>
        <authorList>
            <person name="Gao J."/>
            <person name="Mao X."/>
            <person name="Sun J."/>
        </authorList>
    </citation>
    <scope>NUCLEOTIDE SEQUENCE [LARGE SCALE GENOMIC DNA]</scope>
    <source>
        <strain evidence="2 3">410</strain>
    </source>
</reference>
<dbReference type="Gene3D" id="3.30.2310.20">
    <property type="entry name" value="RelE-like"/>
    <property type="match status" value="1"/>
</dbReference>